<comment type="caution">
    <text evidence="2">The sequence shown here is derived from an EMBL/GenBank/DDBJ whole genome shotgun (WGS) entry which is preliminary data.</text>
</comment>
<dbReference type="VEuPathDB" id="AmoebaDB:EHI7A_082640"/>
<dbReference type="VEuPathDB" id="AmoebaDB:EHI_046270"/>
<dbReference type="VEuPathDB" id="AmoebaDB:KM1_132030"/>
<dbReference type="eggNOG" id="ENOG502R9K0">
    <property type="taxonomic scope" value="Eukaryota"/>
</dbReference>
<dbReference type="EMBL" id="BDEQ01000001">
    <property type="protein sequence ID" value="GAT98852.1"/>
    <property type="molecule type" value="Genomic_DNA"/>
</dbReference>
<organism evidence="2 3">
    <name type="scientific">Entamoeba histolytica</name>
    <dbReference type="NCBI Taxonomy" id="5759"/>
    <lineage>
        <taxon>Eukaryota</taxon>
        <taxon>Amoebozoa</taxon>
        <taxon>Evosea</taxon>
        <taxon>Archamoebae</taxon>
        <taxon>Mastigamoebida</taxon>
        <taxon>Entamoebidae</taxon>
        <taxon>Entamoeba</taxon>
    </lineage>
</organism>
<dbReference type="Proteomes" id="UP000078387">
    <property type="component" value="Unassembled WGS sequence"/>
</dbReference>
<evidence type="ECO:0000313" key="3">
    <source>
        <dbReference type="Proteomes" id="UP000078387"/>
    </source>
</evidence>
<protein>
    <submittedName>
        <fullName evidence="2">Uncharacterized protein</fullName>
    </submittedName>
</protein>
<keyword evidence="1" id="KW-0472">Membrane</keyword>
<name>A0A175JZD2_ENTHI</name>
<dbReference type="AlphaFoldDB" id="A0A175JZD2"/>
<keyword evidence="1" id="KW-1133">Transmembrane helix</keyword>
<evidence type="ECO:0000313" key="2">
    <source>
        <dbReference type="EMBL" id="GAT98852.1"/>
    </source>
</evidence>
<feature type="transmembrane region" description="Helical" evidence="1">
    <location>
        <begin position="1029"/>
        <end position="1047"/>
    </location>
</feature>
<sequence length="1163" mass="135991">MNFAVETNAILNEIQNTLKTVVEIVQKNTIKEYQMLLVLIEKKITFYKQYPPNITALQQVISIYLILLHNSIISNVIVNSINKIILLLSKTKSNQLFLERFLLCLIPISFNKKPQVIQNIVHLINNIPLMQILPSITPLMKSDLSASECFIDVVLTTISKAKTYDDISVINNTIKQLLFYLTPSTKKRASNELRTVTFKIFQEIIVNHYSFNILNSMKELFFYDLPSTLFKYLLYPIIFKDSFAQQSIILLTKLFSLGIKDLKGQFECYWTYLLNALDFVLHENEEVIKFLTIESTCEIIFTSLLTISSLPGFGLLLFNNYDCDIFSSNLLQDFLQTLNSVGSLKPTPKSSKIQLFFVQLYMQILKTLRYNTSSTNHMNIDIIKKQFHYKQLVLNMLKEDISIPQYFSIYSKITSETENIASMIYNLPLIDRSKITKYLFDKNNKRESSIFLLLCCGDDVLESFFEVLRRINIPDDMLMRKQLIEDCSLLFANKHGETEESVLEEYKEMFGLTLELYQKYWNDKMFLTTESLKRYAKSVSSKIVDNGIQTIVDGVFKNCPYFISTTPPIKPMRHIKRYLFTKEKFCNTWKDDNQLGIILEVFEEWYNSTSSEWHNWDITITQNLVDGNSLLANYSRENKRSTFIQKILLWEMKESEILDQHDILLNSIKSLKAIVRFAEILVTNYECINEWKDISEVYSILISNNVISPKDTIKSTKRIMTSVFKRRKTIKRKIQSIDPNKYVQKIMSIIPLKLTGEQINGFLMAILNNLVNEKNETMINSYHILIQHIVCLNINRLEIFWEQFLLSVLSFCLKENGINNGKIVLTFVMSLIPFFFQKYISKHTLVSSFFLFLACLDQKHFELIKDKTKIMFDLLFSYVSSIDQQSIPSFIQMCLKKYPESFVVLTRPFITITDQTTLQIIIKDMKNIYVVIGTLDYFEFSIIVMRRIFSFAPFPFHPAVPLFQELCDVVKLQFDCVLSKKEGPEIFKQFFNTSQMIFKYYSAHIPSSFYLVMVDIAYKKSIEFKVCSFLFISFFMYLLTFIVRFFIDNFKRIDSIHNASTIPDFISLIIQMTDIDDDTSRKNSSLMLKAFFTMLKRFYPDRVDLLKQMEELKKTLPSQISSELDLISLHDDFSPNSIMIDDDMYASTPRSSLDLNRNDIKKS</sequence>
<dbReference type="VEuPathDB" id="AmoebaDB:EHI5A_105240"/>
<evidence type="ECO:0000256" key="1">
    <source>
        <dbReference type="SAM" id="Phobius"/>
    </source>
</evidence>
<gene>
    <name evidence="2" type="ORF">CL6EHI_046270</name>
</gene>
<dbReference type="VEuPathDB" id="AmoebaDB:EHI8A_099480"/>
<keyword evidence="1" id="KW-0812">Transmembrane</keyword>
<dbReference type="VEuPathDB" id="AmoebaDB:EHI8A_099470"/>
<reference evidence="2 3" key="1">
    <citation type="submission" date="2016-05" db="EMBL/GenBank/DDBJ databases">
        <title>First whole genome sequencing of Entamoeba histolytica HM1:IMSS-clone-6.</title>
        <authorList>
            <person name="Mukherjee Avik.K."/>
            <person name="Izumyama S."/>
            <person name="Nakada-Tsukui K."/>
            <person name="Nozaki T."/>
        </authorList>
    </citation>
    <scope>NUCLEOTIDE SEQUENCE [LARGE SCALE GENOMIC DNA]</scope>
    <source>
        <strain evidence="2 3">HM1:IMSS clone 6</strain>
    </source>
</reference>
<dbReference type="VEuPathDB" id="AmoebaDB:EHI7A_082630"/>
<proteinExistence type="predicted"/>
<accession>A0A175JZD2</accession>